<dbReference type="InterPro" id="IPR002156">
    <property type="entry name" value="RNaseH_domain"/>
</dbReference>
<name>A0AA39RT18_ACESA</name>
<sequence>MLCGVIREGCESMDGITLFILNFFHGFPYVFASHVTVGGDGEVDNHILENLVSPGTVSLFYIIIKRQVHCHQSKGLQMLYDGKLLMHLWLFMFLLLVLCLTVEIAEALIIFHGLRLARDAGICPILVKSDASTVVGYILHLYTQLLMCVLFEEREIGLHMLWLNMLCVDSKCDSYWIDELPSGINDMAIWY</sequence>
<keyword evidence="1" id="KW-1133">Transmembrane helix</keyword>
<dbReference type="EMBL" id="JAUESC010000384">
    <property type="protein sequence ID" value="KAK0580741.1"/>
    <property type="molecule type" value="Genomic_DNA"/>
</dbReference>
<gene>
    <name evidence="3" type="ORF">LWI29_005713</name>
</gene>
<proteinExistence type="predicted"/>
<feature type="transmembrane region" description="Helical" evidence="1">
    <location>
        <begin position="16"/>
        <end position="35"/>
    </location>
</feature>
<keyword evidence="4" id="KW-1185">Reference proteome</keyword>
<feature type="domain" description="RNase H type-1" evidence="2">
    <location>
        <begin position="99"/>
        <end position="138"/>
    </location>
</feature>
<feature type="transmembrane region" description="Helical" evidence="1">
    <location>
        <begin position="84"/>
        <end position="111"/>
    </location>
</feature>
<dbReference type="Pfam" id="PF13456">
    <property type="entry name" value="RVT_3"/>
    <property type="match status" value="1"/>
</dbReference>
<protein>
    <recommendedName>
        <fullName evidence="2">RNase H type-1 domain-containing protein</fullName>
    </recommendedName>
</protein>
<evidence type="ECO:0000256" key="1">
    <source>
        <dbReference type="SAM" id="Phobius"/>
    </source>
</evidence>
<comment type="caution">
    <text evidence="3">The sequence shown here is derived from an EMBL/GenBank/DDBJ whole genome shotgun (WGS) entry which is preliminary data.</text>
</comment>
<evidence type="ECO:0000313" key="3">
    <source>
        <dbReference type="EMBL" id="KAK0580741.1"/>
    </source>
</evidence>
<dbReference type="GO" id="GO:0004523">
    <property type="term" value="F:RNA-DNA hybrid ribonuclease activity"/>
    <property type="evidence" value="ECO:0007669"/>
    <property type="project" value="InterPro"/>
</dbReference>
<dbReference type="GO" id="GO:0003676">
    <property type="term" value="F:nucleic acid binding"/>
    <property type="evidence" value="ECO:0007669"/>
    <property type="project" value="InterPro"/>
</dbReference>
<evidence type="ECO:0000259" key="2">
    <source>
        <dbReference type="Pfam" id="PF13456"/>
    </source>
</evidence>
<organism evidence="3 4">
    <name type="scientific">Acer saccharum</name>
    <name type="common">Sugar maple</name>
    <dbReference type="NCBI Taxonomy" id="4024"/>
    <lineage>
        <taxon>Eukaryota</taxon>
        <taxon>Viridiplantae</taxon>
        <taxon>Streptophyta</taxon>
        <taxon>Embryophyta</taxon>
        <taxon>Tracheophyta</taxon>
        <taxon>Spermatophyta</taxon>
        <taxon>Magnoliopsida</taxon>
        <taxon>eudicotyledons</taxon>
        <taxon>Gunneridae</taxon>
        <taxon>Pentapetalae</taxon>
        <taxon>rosids</taxon>
        <taxon>malvids</taxon>
        <taxon>Sapindales</taxon>
        <taxon>Sapindaceae</taxon>
        <taxon>Hippocastanoideae</taxon>
        <taxon>Acereae</taxon>
        <taxon>Acer</taxon>
    </lineage>
</organism>
<dbReference type="AlphaFoldDB" id="A0AA39RT18"/>
<accession>A0AA39RT18</accession>
<keyword evidence="1" id="KW-0812">Transmembrane</keyword>
<evidence type="ECO:0000313" key="4">
    <source>
        <dbReference type="Proteomes" id="UP001168877"/>
    </source>
</evidence>
<reference evidence="3" key="2">
    <citation type="submission" date="2023-06" db="EMBL/GenBank/DDBJ databases">
        <authorList>
            <person name="Swenson N.G."/>
            <person name="Wegrzyn J.L."/>
            <person name="Mcevoy S.L."/>
        </authorList>
    </citation>
    <scope>NUCLEOTIDE SEQUENCE</scope>
    <source>
        <strain evidence="3">NS2018</strain>
        <tissue evidence="3">Leaf</tissue>
    </source>
</reference>
<keyword evidence="1" id="KW-0472">Membrane</keyword>
<dbReference type="Proteomes" id="UP001168877">
    <property type="component" value="Unassembled WGS sequence"/>
</dbReference>
<reference evidence="3" key="1">
    <citation type="journal article" date="2022" name="Plant J.">
        <title>Strategies of tolerance reflected in two North American maple genomes.</title>
        <authorList>
            <person name="McEvoy S.L."/>
            <person name="Sezen U.U."/>
            <person name="Trouern-Trend A."/>
            <person name="McMahon S.M."/>
            <person name="Schaberg P.G."/>
            <person name="Yang J."/>
            <person name="Wegrzyn J.L."/>
            <person name="Swenson N.G."/>
        </authorList>
    </citation>
    <scope>NUCLEOTIDE SEQUENCE</scope>
    <source>
        <strain evidence="3">NS2018</strain>
    </source>
</reference>